<reference evidence="2" key="1">
    <citation type="journal article" date="2020" name="bioRxiv">
        <title>Whole genome comparisons of ergot fungi reveals the divergence and evolution of species within the genus Claviceps are the result of varying mechanisms driving genome evolution and host range expansion.</title>
        <authorList>
            <person name="Wyka S.A."/>
            <person name="Mondo S.J."/>
            <person name="Liu M."/>
            <person name="Dettman J."/>
            <person name="Nalam V."/>
            <person name="Broders K.D."/>
        </authorList>
    </citation>
    <scope>NUCLEOTIDE SEQUENCE</scope>
    <source>
        <strain evidence="2">CCC 489</strain>
    </source>
</reference>
<accession>A0A8K0J7K8</accession>
<organism evidence="2 3">
    <name type="scientific">Claviceps africana</name>
    <dbReference type="NCBI Taxonomy" id="83212"/>
    <lineage>
        <taxon>Eukaryota</taxon>
        <taxon>Fungi</taxon>
        <taxon>Dikarya</taxon>
        <taxon>Ascomycota</taxon>
        <taxon>Pezizomycotina</taxon>
        <taxon>Sordariomycetes</taxon>
        <taxon>Hypocreomycetidae</taxon>
        <taxon>Hypocreales</taxon>
        <taxon>Clavicipitaceae</taxon>
        <taxon>Claviceps</taxon>
    </lineage>
</organism>
<feature type="compositionally biased region" description="Acidic residues" evidence="1">
    <location>
        <begin position="13"/>
        <end position="25"/>
    </location>
</feature>
<dbReference type="Proteomes" id="UP000811619">
    <property type="component" value="Unassembled WGS sequence"/>
</dbReference>
<evidence type="ECO:0000256" key="1">
    <source>
        <dbReference type="SAM" id="MobiDB-lite"/>
    </source>
</evidence>
<sequence>MAGHGVAWHEQTETETETETDTDTDTETKTRWLASSGTNGPPANDGTTTRSLNKRLFRALALRAPPTDDPFEMGSRGFE</sequence>
<proteinExistence type="predicted"/>
<feature type="region of interest" description="Disordered" evidence="1">
    <location>
        <begin position="60"/>
        <end position="79"/>
    </location>
</feature>
<keyword evidence="3" id="KW-1185">Reference proteome</keyword>
<dbReference type="AlphaFoldDB" id="A0A8K0J7K8"/>
<name>A0A8K0J7K8_9HYPO</name>
<protein>
    <submittedName>
        <fullName evidence="2">Uncharacterized protein</fullName>
    </submittedName>
</protein>
<gene>
    <name evidence="2" type="ORF">E4U42_002982</name>
</gene>
<feature type="region of interest" description="Disordered" evidence="1">
    <location>
        <begin position="1"/>
        <end position="52"/>
    </location>
</feature>
<feature type="compositionally biased region" description="Polar residues" evidence="1">
    <location>
        <begin position="33"/>
        <end position="51"/>
    </location>
</feature>
<evidence type="ECO:0000313" key="3">
    <source>
        <dbReference type="Proteomes" id="UP000811619"/>
    </source>
</evidence>
<feature type="non-terminal residue" evidence="2">
    <location>
        <position position="79"/>
    </location>
</feature>
<comment type="caution">
    <text evidence="2">The sequence shown here is derived from an EMBL/GenBank/DDBJ whole genome shotgun (WGS) entry which is preliminary data.</text>
</comment>
<dbReference type="EMBL" id="SRPY01000236">
    <property type="protein sequence ID" value="KAG5926763.1"/>
    <property type="molecule type" value="Genomic_DNA"/>
</dbReference>
<evidence type="ECO:0000313" key="2">
    <source>
        <dbReference type="EMBL" id="KAG5926763.1"/>
    </source>
</evidence>